<dbReference type="GO" id="GO:0016020">
    <property type="term" value="C:membrane"/>
    <property type="evidence" value="ECO:0007669"/>
    <property type="project" value="UniProtKB-SubCell"/>
</dbReference>
<keyword evidence="2 5" id="KW-0812">Transmembrane</keyword>
<reference evidence="6 7" key="1">
    <citation type="journal article" date="2020" name="Genomics">
        <title>Complete, high-quality genomes from long-read metagenomic sequencing of two wolf lichen thalli reveals enigmatic genome architecture.</title>
        <authorList>
            <person name="McKenzie S.K."/>
            <person name="Walston R.F."/>
            <person name="Allen J.L."/>
        </authorList>
    </citation>
    <scope>NUCLEOTIDE SEQUENCE [LARGE SCALE GENOMIC DNA]</scope>
    <source>
        <strain evidence="6">WasteWater1</strain>
    </source>
</reference>
<dbReference type="GO" id="GO:0016765">
    <property type="term" value="F:transferase activity, transferring alkyl or aryl (other than methyl) groups"/>
    <property type="evidence" value="ECO:0007669"/>
    <property type="project" value="InterPro"/>
</dbReference>
<dbReference type="EMBL" id="JACCJB010000008">
    <property type="protein sequence ID" value="KAF6225157.1"/>
    <property type="molecule type" value="Genomic_DNA"/>
</dbReference>
<dbReference type="Proteomes" id="UP000593566">
    <property type="component" value="Unassembled WGS sequence"/>
</dbReference>
<gene>
    <name evidence="6" type="ORF">HO133_010354</name>
</gene>
<dbReference type="Pfam" id="PF01040">
    <property type="entry name" value="UbiA"/>
    <property type="match status" value="1"/>
</dbReference>
<evidence type="ECO:0000256" key="4">
    <source>
        <dbReference type="ARBA" id="ARBA00023136"/>
    </source>
</evidence>
<dbReference type="CDD" id="cd13965">
    <property type="entry name" value="PT_UbiA_3"/>
    <property type="match status" value="1"/>
</dbReference>
<evidence type="ECO:0000256" key="3">
    <source>
        <dbReference type="ARBA" id="ARBA00022989"/>
    </source>
</evidence>
<feature type="transmembrane region" description="Helical" evidence="5">
    <location>
        <begin position="232"/>
        <end position="249"/>
    </location>
</feature>
<dbReference type="GeneID" id="59338745"/>
<feature type="transmembrane region" description="Helical" evidence="5">
    <location>
        <begin position="61"/>
        <end position="82"/>
    </location>
</feature>
<proteinExistence type="predicted"/>
<evidence type="ECO:0000256" key="2">
    <source>
        <dbReference type="ARBA" id="ARBA00022692"/>
    </source>
</evidence>
<comment type="caution">
    <text evidence="6">The sequence shown here is derived from an EMBL/GenBank/DDBJ whole genome shotgun (WGS) entry which is preliminary data.</text>
</comment>
<evidence type="ECO:0000256" key="1">
    <source>
        <dbReference type="ARBA" id="ARBA00004141"/>
    </source>
</evidence>
<dbReference type="PANTHER" id="PTHR42723:SF1">
    <property type="entry name" value="CHLOROPHYLL SYNTHASE, CHLOROPLASTIC"/>
    <property type="match status" value="1"/>
</dbReference>
<dbReference type="AlphaFoldDB" id="A0A8H6FE50"/>
<keyword evidence="7" id="KW-1185">Reference proteome</keyword>
<feature type="transmembrane region" description="Helical" evidence="5">
    <location>
        <begin position="156"/>
        <end position="184"/>
    </location>
</feature>
<dbReference type="RefSeq" id="XP_037154024.1">
    <property type="nucleotide sequence ID" value="XM_037301207.1"/>
</dbReference>
<keyword evidence="3 5" id="KW-1133">Transmembrane helix</keyword>
<feature type="transmembrane region" description="Helical" evidence="5">
    <location>
        <begin position="204"/>
        <end position="223"/>
    </location>
</feature>
<evidence type="ECO:0000313" key="7">
    <source>
        <dbReference type="Proteomes" id="UP000593566"/>
    </source>
</evidence>
<name>A0A8H6FE50_9LECA</name>
<dbReference type="PANTHER" id="PTHR42723">
    <property type="entry name" value="CHLOROPHYLL SYNTHASE"/>
    <property type="match status" value="1"/>
</dbReference>
<accession>A0A8H6FE50</accession>
<sequence>MGDPTMSDATEKHNNIPSPVCVRPFVLKRTNFIFSESSQQIKNNRDDKKNETLLQYRLKTLWLFTFSDLKTIVVPSTAFAILTALSGPSLTTNSSVPSLSELFPRLPLVLAWIWLTLLLVDIANQRHPGSVLEDSLNKPWRPLPSGRISTYGARRLLLIAIPSVLAITKFFLPQGLPVTIIAIIGSYMYNDLGGADESFLVRNLMNAAAITCFGAGAAQVAIGEQVALNVDAYRWLAIIAAIVTTTMQVQDMEDQEGDRAKGRVTIPLLLGDVTARHSIAVLVSAWSFVCPAYWGLNALGYVLPGAVGLTIAGRTLTMRNVQADKDNWRAWNIWMMTLYLLPVWEDIFSTVASNEIEDGG</sequence>
<dbReference type="InterPro" id="IPR000537">
    <property type="entry name" value="UbiA_prenyltransferase"/>
</dbReference>
<keyword evidence="4 5" id="KW-0472">Membrane</keyword>
<dbReference type="InterPro" id="IPR050475">
    <property type="entry name" value="Prenyltransferase_related"/>
</dbReference>
<protein>
    <submittedName>
        <fullName evidence="6">Uncharacterized protein</fullName>
    </submittedName>
</protein>
<comment type="subcellular location">
    <subcellularLocation>
        <location evidence="1">Membrane</location>
        <topology evidence="1">Multi-pass membrane protein</topology>
    </subcellularLocation>
</comment>
<feature type="transmembrane region" description="Helical" evidence="5">
    <location>
        <begin position="292"/>
        <end position="312"/>
    </location>
</feature>
<evidence type="ECO:0000313" key="6">
    <source>
        <dbReference type="EMBL" id="KAF6225157.1"/>
    </source>
</evidence>
<organism evidence="6 7">
    <name type="scientific">Letharia lupina</name>
    <dbReference type="NCBI Taxonomy" id="560253"/>
    <lineage>
        <taxon>Eukaryota</taxon>
        <taxon>Fungi</taxon>
        <taxon>Dikarya</taxon>
        <taxon>Ascomycota</taxon>
        <taxon>Pezizomycotina</taxon>
        <taxon>Lecanoromycetes</taxon>
        <taxon>OSLEUM clade</taxon>
        <taxon>Lecanoromycetidae</taxon>
        <taxon>Lecanorales</taxon>
        <taxon>Lecanorineae</taxon>
        <taxon>Parmeliaceae</taxon>
        <taxon>Letharia</taxon>
    </lineage>
</organism>
<feature type="transmembrane region" description="Helical" evidence="5">
    <location>
        <begin position="102"/>
        <end position="120"/>
    </location>
</feature>
<evidence type="ECO:0000256" key="5">
    <source>
        <dbReference type="SAM" id="Phobius"/>
    </source>
</evidence>